<feature type="chain" id="PRO_5034139591" evidence="1">
    <location>
        <begin position="19"/>
        <end position="127"/>
    </location>
</feature>
<organism evidence="2 3">
    <name type="scientific">Cadophora malorum</name>
    <dbReference type="NCBI Taxonomy" id="108018"/>
    <lineage>
        <taxon>Eukaryota</taxon>
        <taxon>Fungi</taxon>
        <taxon>Dikarya</taxon>
        <taxon>Ascomycota</taxon>
        <taxon>Pezizomycotina</taxon>
        <taxon>Leotiomycetes</taxon>
        <taxon>Helotiales</taxon>
        <taxon>Ploettnerulaceae</taxon>
        <taxon>Cadophora</taxon>
    </lineage>
</organism>
<dbReference type="OrthoDB" id="3941683at2759"/>
<evidence type="ECO:0000313" key="3">
    <source>
        <dbReference type="Proteomes" id="UP000664132"/>
    </source>
</evidence>
<keyword evidence="1" id="KW-0732">Signal</keyword>
<proteinExistence type="predicted"/>
<dbReference type="AlphaFoldDB" id="A0A8H7TAH8"/>
<dbReference type="Proteomes" id="UP000664132">
    <property type="component" value="Unassembled WGS sequence"/>
</dbReference>
<name>A0A8H7TAH8_9HELO</name>
<evidence type="ECO:0000313" key="2">
    <source>
        <dbReference type="EMBL" id="KAG4415547.1"/>
    </source>
</evidence>
<dbReference type="EMBL" id="JAFJYH010000218">
    <property type="protein sequence ID" value="KAG4415547.1"/>
    <property type="molecule type" value="Genomic_DNA"/>
</dbReference>
<protein>
    <submittedName>
        <fullName evidence="2">Uncharacterized protein</fullName>
    </submittedName>
</protein>
<sequence>MLYLSTILTILAATSVTSLPLNINLGAFSPALVVGDGGISFGGEAEVSNIMTTLGGASQEAAAGSVEKVEKRDLAGFNTALAFATGALRNGPKVELGTGEGGSGGGIIIGPAAGTAAAKRVVGSSNF</sequence>
<accession>A0A8H7TAH8</accession>
<reference evidence="2" key="1">
    <citation type="submission" date="2021-02" db="EMBL/GenBank/DDBJ databases">
        <title>Genome sequence Cadophora malorum strain M34.</title>
        <authorList>
            <person name="Stefanovic E."/>
            <person name="Vu D."/>
            <person name="Scully C."/>
            <person name="Dijksterhuis J."/>
            <person name="Roader J."/>
            <person name="Houbraken J."/>
        </authorList>
    </citation>
    <scope>NUCLEOTIDE SEQUENCE</scope>
    <source>
        <strain evidence="2">M34</strain>
    </source>
</reference>
<comment type="caution">
    <text evidence="2">The sequence shown here is derived from an EMBL/GenBank/DDBJ whole genome shotgun (WGS) entry which is preliminary data.</text>
</comment>
<gene>
    <name evidence="2" type="ORF">IFR04_011311</name>
</gene>
<keyword evidence="3" id="KW-1185">Reference proteome</keyword>
<evidence type="ECO:0000256" key="1">
    <source>
        <dbReference type="SAM" id="SignalP"/>
    </source>
</evidence>
<feature type="signal peptide" evidence="1">
    <location>
        <begin position="1"/>
        <end position="18"/>
    </location>
</feature>